<gene>
    <name evidence="1" type="ORF">JVT61DRAFT_15183</name>
</gene>
<comment type="caution">
    <text evidence="1">The sequence shown here is derived from an EMBL/GenBank/DDBJ whole genome shotgun (WGS) entry which is preliminary data.</text>
</comment>
<organism evidence="1 2">
    <name type="scientific">Boletus reticuloceps</name>
    <dbReference type="NCBI Taxonomy" id="495285"/>
    <lineage>
        <taxon>Eukaryota</taxon>
        <taxon>Fungi</taxon>
        <taxon>Dikarya</taxon>
        <taxon>Basidiomycota</taxon>
        <taxon>Agaricomycotina</taxon>
        <taxon>Agaricomycetes</taxon>
        <taxon>Agaricomycetidae</taxon>
        <taxon>Boletales</taxon>
        <taxon>Boletineae</taxon>
        <taxon>Boletaceae</taxon>
        <taxon>Boletoideae</taxon>
        <taxon>Boletus</taxon>
    </lineage>
</organism>
<reference evidence="1" key="1">
    <citation type="submission" date="2021-03" db="EMBL/GenBank/DDBJ databases">
        <title>Evolutionary innovations through gain and loss of genes in the ectomycorrhizal Boletales.</title>
        <authorList>
            <person name="Wu G."/>
            <person name="Miyauchi S."/>
            <person name="Morin E."/>
            <person name="Yang Z.-L."/>
            <person name="Xu J."/>
            <person name="Martin F.M."/>
        </authorList>
    </citation>
    <scope>NUCLEOTIDE SEQUENCE</scope>
    <source>
        <strain evidence="1">BR01</strain>
    </source>
</reference>
<sequence length="141" mass="15634">MSIEHVRLALYILRHHSSTIPPVCHSNPYRSLPTALESRTEAGQDISSILHCSATVAGLRARIDASQIPSPIDSIETDKETWEKQMYMTLPGVNPPLSTTDFVAFDQGGVNLAFSIQMLVKNVEFLLSLLQACNVPQRYHS</sequence>
<dbReference type="AlphaFoldDB" id="A0A8I2YU06"/>
<dbReference type="Proteomes" id="UP000683000">
    <property type="component" value="Unassembled WGS sequence"/>
</dbReference>
<evidence type="ECO:0000313" key="1">
    <source>
        <dbReference type="EMBL" id="KAG6377387.1"/>
    </source>
</evidence>
<accession>A0A8I2YU06</accession>
<proteinExistence type="predicted"/>
<protein>
    <submittedName>
        <fullName evidence="1">Uncharacterized protein</fullName>
    </submittedName>
</protein>
<evidence type="ECO:0000313" key="2">
    <source>
        <dbReference type="Proteomes" id="UP000683000"/>
    </source>
</evidence>
<dbReference type="OrthoDB" id="49016at2759"/>
<keyword evidence="2" id="KW-1185">Reference proteome</keyword>
<name>A0A8I2YU06_9AGAM</name>
<dbReference type="EMBL" id="JAGFBS010000009">
    <property type="protein sequence ID" value="KAG6377387.1"/>
    <property type="molecule type" value="Genomic_DNA"/>
</dbReference>